<dbReference type="EMBL" id="JAAGRQ010000125">
    <property type="protein sequence ID" value="NDY58656.1"/>
    <property type="molecule type" value="Genomic_DNA"/>
</dbReference>
<comment type="caution">
    <text evidence="5">The sequence shown here is derived from an EMBL/GenBank/DDBJ whole genome shotgun (WGS) entry which is preliminary data.</text>
</comment>
<evidence type="ECO:0000256" key="2">
    <source>
        <dbReference type="ARBA" id="ARBA00023004"/>
    </source>
</evidence>
<dbReference type="Gene3D" id="3.30.70.20">
    <property type="match status" value="1"/>
</dbReference>
<evidence type="ECO:0000313" key="6">
    <source>
        <dbReference type="Proteomes" id="UP000469724"/>
    </source>
</evidence>
<organism evidence="5 6">
    <name type="scientific">Desulfolutivibrio sulfodismutans</name>
    <dbReference type="NCBI Taxonomy" id="63561"/>
    <lineage>
        <taxon>Bacteria</taxon>
        <taxon>Pseudomonadati</taxon>
        <taxon>Thermodesulfobacteriota</taxon>
        <taxon>Desulfovibrionia</taxon>
        <taxon>Desulfovibrionales</taxon>
        <taxon>Desulfovibrionaceae</taxon>
        <taxon>Desulfolutivibrio</taxon>
    </lineage>
</organism>
<dbReference type="InterPro" id="IPR017896">
    <property type="entry name" value="4Fe4S_Fe-S-bd"/>
</dbReference>
<dbReference type="RefSeq" id="WP_163303727.1">
    <property type="nucleotide sequence ID" value="NZ_JAAGRQ010000125.1"/>
</dbReference>
<evidence type="ECO:0000256" key="3">
    <source>
        <dbReference type="ARBA" id="ARBA00023014"/>
    </source>
</evidence>
<reference evidence="5 6" key="1">
    <citation type="submission" date="2020-02" db="EMBL/GenBank/DDBJ databases">
        <title>Comparative genomics of sulfur disproportionating microorganisms.</title>
        <authorList>
            <person name="Ward L.M."/>
            <person name="Bertran E."/>
            <person name="Johnston D.T."/>
        </authorList>
    </citation>
    <scope>NUCLEOTIDE SEQUENCE [LARGE SCALE GENOMIC DNA]</scope>
    <source>
        <strain evidence="5 6">DSM 3696</strain>
    </source>
</reference>
<dbReference type="InterPro" id="IPR007160">
    <property type="entry name" value="DUF362"/>
</dbReference>
<keyword evidence="6" id="KW-1185">Reference proteome</keyword>
<evidence type="ECO:0000313" key="5">
    <source>
        <dbReference type="EMBL" id="NDY58656.1"/>
    </source>
</evidence>
<dbReference type="PROSITE" id="PS51379">
    <property type="entry name" value="4FE4S_FER_2"/>
    <property type="match status" value="2"/>
</dbReference>
<dbReference type="GO" id="GO:0046872">
    <property type="term" value="F:metal ion binding"/>
    <property type="evidence" value="ECO:0007669"/>
    <property type="project" value="UniProtKB-KW"/>
</dbReference>
<gene>
    <name evidence="5" type="ORF">G3N56_18125</name>
</gene>
<name>A0A7K3NR11_9BACT</name>
<dbReference type="GO" id="GO:0051536">
    <property type="term" value="F:iron-sulfur cluster binding"/>
    <property type="evidence" value="ECO:0007669"/>
    <property type="project" value="UniProtKB-KW"/>
</dbReference>
<keyword evidence="2" id="KW-0408">Iron</keyword>
<dbReference type="Pfam" id="PF13187">
    <property type="entry name" value="Fer4_9"/>
    <property type="match status" value="1"/>
</dbReference>
<keyword evidence="3" id="KW-0411">Iron-sulfur</keyword>
<dbReference type="Pfam" id="PF04015">
    <property type="entry name" value="DUF362"/>
    <property type="match status" value="1"/>
</dbReference>
<dbReference type="PROSITE" id="PS00198">
    <property type="entry name" value="4FE4S_FER_1"/>
    <property type="match status" value="2"/>
</dbReference>
<sequence>MADAGVWPDVAPVQVLRAVSFDDVVRRLAGVFDARPDLLPHDMGARIVLKPNLNSYMNALTGNTTDLRVLSGLLRVLADRGCRHLTVAEGTNSGFYRAGIDVIGRLRVDVLAARYGARVVDCNASAAPHAVEFSGGVTAYAAGECAQADLLINLPKLKTHFETGMSVCLKNLIGCLIGQENKKKTHQDLPGNILRLHAALAPGLHVVDGIVAMEGMGPSRGTPVAADILVVGRDAFGVDLACAHMAGIAVARIAPLLLARQSGMLTPVTEEAVRRLAEKGLLPTLPRPLTPARPTPAAWLALRSPLGGLFRRLRASPPGVRLAASKWFGGLLYLSGVRQDMFDAADARISALEMVRDACTGCAACRDVCPMGLSPDSLLSGKGAVPLAELAAAGCVGCLYCFMICPQRALAIHGDRGFLQEQMNRYDGPVRALCAKKSLTA</sequence>
<dbReference type="Proteomes" id="UP000469724">
    <property type="component" value="Unassembled WGS sequence"/>
</dbReference>
<dbReference type="InterPro" id="IPR017900">
    <property type="entry name" value="4Fe4S_Fe_S_CS"/>
</dbReference>
<proteinExistence type="predicted"/>
<evidence type="ECO:0000256" key="1">
    <source>
        <dbReference type="ARBA" id="ARBA00022723"/>
    </source>
</evidence>
<dbReference type="SUPFAM" id="SSF54862">
    <property type="entry name" value="4Fe-4S ferredoxins"/>
    <property type="match status" value="1"/>
</dbReference>
<keyword evidence="1" id="KW-0479">Metal-binding</keyword>
<evidence type="ECO:0000259" key="4">
    <source>
        <dbReference type="PROSITE" id="PS51379"/>
    </source>
</evidence>
<feature type="domain" description="4Fe-4S ferredoxin-type" evidence="4">
    <location>
        <begin position="386"/>
        <end position="415"/>
    </location>
</feature>
<dbReference type="AlphaFoldDB" id="A0A7K3NR11"/>
<protein>
    <submittedName>
        <fullName evidence="5">DUF362 domain-containing protein</fullName>
    </submittedName>
</protein>
<feature type="domain" description="4Fe-4S ferredoxin-type" evidence="4">
    <location>
        <begin position="350"/>
        <end position="372"/>
    </location>
</feature>
<accession>A0A7K3NR11</accession>